<evidence type="ECO:0000256" key="8">
    <source>
        <dbReference type="ARBA" id="ARBA00022670"/>
    </source>
</evidence>
<evidence type="ECO:0000256" key="17">
    <source>
        <dbReference type="PIRSR" id="PIRSR001154-1"/>
    </source>
</evidence>
<feature type="domain" description="Sushi" evidence="23">
    <location>
        <begin position="92"/>
        <end position="154"/>
    </location>
</feature>
<feature type="disulfide bond" evidence="18">
    <location>
        <begin position="360"/>
        <end position="403"/>
    </location>
</feature>
<keyword evidence="14 18" id="KW-1015">Disulfide bond</keyword>
<comment type="subcellular location">
    <subcellularLocation>
        <location evidence="3">Cell surface</location>
    </subcellularLocation>
    <subcellularLocation>
        <location evidence="4">Secreted</location>
    </subcellularLocation>
</comment>
<dbReference type="GO" id="GO:0006956">
    <property type="term" value="P:complement activation"/>
    <property type="evidence" value="ECO:0007669"/>
    <property type="project" value="InterPro"/>
</dbReference>
<feature type="active site" description="Charge relay system" evidence="17">
    <location>
        <position position="785"/>
    </location>
</feature>
<dbReference type="PROSITE" id="PS00134">
    <property type="entry name" value="TRYPSIN_HIS"/>
    <property type="match status" value="1"/>
</dbReference>
<feature type="domain" description="Sushi" evidence="23">
    <location>
        <begin position="358"/>
        <end position="418"/>
    </location>
</feature>
<dbReference type="GO" id="GO:0009986">
    <property type="term" value="C:cell surface"/>
    <property type="evidence" value="ECO:0007669"/>
    <property type="project" value="UniProtKB-SubCell"/>
</dbReference>
<feature type="domain" description="Sushi" evidence="23">
    <location>
        <begin position="227"/>
        <end position="296"/>
    </location>
</feature>
<evidence type="ECO:0000256" key="4">
    <source>
        <dbReference type="ARBA" id="ARBA00004613"/>
    </source>
</evidence>
<evidence type="ECO:0000256" key="16">
    <source>
        <dbReference type="ARBA" id="ARBA00029636"/>
    </source>
</evidence>
<evidence type="ECO:0000256" key="11">
    <source>
        <dbReference type="ARBA" id="ARBA00022801"/>
    </source>
</evidence>
<dbReference type="SUPFAM" id="SSF50494">
    <property type="entry name" value="Trypsin-like serine proteases"/>
    <property type="match status" value="1"/>
</dbReference>
<organism evidence="24 25">
    <name type="scientific">Acanthaster planci</name>
    <name type="common">Crown-of-thorns starfish</name>
    <dbReference type="NCBI Taxonomy" id="133434"/>
    <lineage>
        <taxon>Eukaryota</taxon>
        <taxon>Metazoa</taxon>
        <taxon>Echinodermata</taxon>
        <taxon>Eleutherozoa</taxon>
        <taxon>Asterozoa</taxon>
        <taxon>Asteroidea</taxon>
        <taxon>Valvatacea</taxon>
        <taxon>Valvatida</taxon>
        <taxon>Acanthasteridae</taxon>
        <taxon>Acanthaster</taxon>
    </lineage>
</organism>
<reference evidence="25" key="1">
    <citation type="submission" date="2025-08" db="UniProtKB">
        <authorList>
            <consortium name="RefSeq"/>
        </authorList>
    </citation>
    <scope>IDENTIFICATION</scope>
</reference>
<dbReference type="FunFam" id="2.40.10.10:FF:000054">
    <property type="entry name" value="Complement C1r subcomponent"/>
    <property type="match status" value="1"/>
</dbReference>
<keyword evidence="12 19" id="KW-0720">Serine protease</keyword>
<dbReference type="InterPro" id="IPR009003">
    <property type="entry name" value="Peptidase_S1_PA"/>
</dbReference>
<dbReference type="SUPFAM" id="SSF53300">
    <property type="entry name" value="vWA-like"/>
    <property type="match status" value="1"/>
</dbReference>
<dbReference type="PANTHER" id="PTHR46393">
    <property type="entry name" value="SUSHI DOMAIN-CONTAINING PROTEIN"/>
    <property type="match status" value="1"/>
</dbReference>
<evidence type="ECO:0000256" key="18">
    <source>
        <dbReference type="PROSITE-ProRule" id="PRU00302"/>
    </source>
</evidence>
<keyword evidence="7 18" id="KW-0768">Sushi</keyword>
<comment type="caution">
    <text evidence="18">Lacks conserved residue(s) required for the propagation of feature annotation.</text>
</comment>
<dbReference type="InterPro" id="IPR043504">
    <property type="entry name" value="Peptidase_S1_PA_chymotrypsin"/>
</dbReference>
<evidence type="ECO:0000256" key="14">
    <source>
        <dbReference type="ARBA" id="ARBA00023157"/>
    </source>
</evidence>
<dbReference type="InterPro" id="IPR001314">
    <property type="entry name" value="Peptidase_S1A"/>
</dbReference>
<dbReference type="Pfam" id="PF00092">
    <property type="entry name" value="VWA"/>
    <property type="match status" value="1"/>
</dbReference>
<dbReference type="GeneID" id="110989106"/>
<keyword evidence="11 19" id="KW-0378">Hydrolase</keyword>
<keyword evidence="15" id="KW-0325">Glycoprotein</keyword>
<keyword evidence="13" id="KW-0391">Immunity</keyword>
<keyword evidence="5" id="KW-0964">Secreted</keyword>
<dbReference type="FunFam" id="2.40.10.10:FF:000068">
    <property type="entry name" value="transmembrane protease serine 2"/>
    <property type="match status" value="1"/>
</dbReference>
<dbReference type="InterPro" id="IPR036465">
    <property type="entry name" value="vWFA_dom_sf"/>
</dbReference>
<accession>A0A8B7ZV15</accession>
<dbReference type="CDD" id="cd00190">
    <property type="entry name" value="Tryp_SPc"/>
    <property type="match status" value="1"/>
</dbReference>
<feature type="chain" id="PRO_5034213150" description="C3/C5 convertase" evidence="20">
    <location>
        <begin position="25"/>
        <end position="963"/>
    </location>
</feature>
<feature type="domain" description="Peptidase S1" evidence="22">
    <location>
        <begin position="681"/>
        <end position="956"/>
    </location>
</feature>
<evidence type="ECO:0000313" key="25">
    <source>
        <dbReference type="RefSeq" id="XP_022108932.1"/>
    </source>
</evidence>
<feature type="disulfide bond" evidence="18">
    <location>
        <begin position="62"/>
        <end position="89"/>
    </location>
</feature>
<dbReference type="SUPFAM" id="SSF57535">
    <property type="entry name" value="Complement control module/SCR domain"/>
    <property type="match status" value="6"/>
</dbReference>
<dbReference type="SMART" id="SM00032">
    <property type="entry name" value="CCP"/>
    <property type="match status" value="6"/>
</dbReference>
<evidence type="ECO:0000256" key="12">
    <source>
        <dbReference type="ARBA" id="ARBA00022825"/>
    </source>
</evidence>
<feature type="domain" description="Sushi" evidence="23">
    <location>
        <begin position="297"/>
        <end position="355"/>
    </location>
</feature>
<evidence type="ECO:0000256" key="15">
    <source>
        <dbReference type="ARBA" id="ARBA00023180"/>
    </source>
</evidence>
<dbReference type="GO" id="GO:0004252">
    <property type="term" value="F:serine-type endopeptidase activity"/>
    <property type="evidence" value="ECO:0007669"/>
    <property type="project" value="InterPro"/>
</dbReference>
<evidence type="ECO:0000256" key="3">
    <source>
        <dbReference type="ARBA" id="ARBA00004241"/>
    </source>
</evidence>
<comment type="cofactor">
    <cofactor evidence="2">
        <name>Mg(2+)</name>
        <dbReference type="ChEBI" id="CHEBI:18420"/>
    </cofactor>
</comment>
<dbReference type="InterPro" id="IPR033116">
    <property type="entry name" value="TRYPSIN_SER"/>
</dbReference>
<evidence type="ECO:0000256" key="10">
    <source>
        <dbReference type="ARBA" id="ARBA00022737"/>
    </source>
</evidence>
<dbReference type="Proteomes" id="UP000694845">
    <property type="component" value="Unplaced"/>
</dbReference>
<dbReference type="Gene3D" id="3.40.50.410">
    <property type="entry name" value="von Willebrand factor, type A domain"/>
    <property type="match status" value="1"/>
</dbReference>
<dbReference type="InterPro" id="IPR001254">
    <property type="entry name" value="Trypsin_dom"/>
</dbReference>
<evidence type="ECO:0000256" key="19">
    <source>
        <dbReference type="RuleBase" id="RU363034"/>
    </source>
</evidence>
<evidence type="ECO:0000256" key="5">
    <source>
        <dbReference type="ARBA" id="ARBA00022525"/>
    </source>
</evidence>
<feature type="active site" description="Charge relay system" evidence="17">
    <location>
        <position position="903"/>
    </location>
</feature>
<dbReference type="InterPro" id="IPR035976">
    <property type="entry name" value="Sushi/SCR/CCP_sf"/>
</dbReference>
<comment type="cofactor">
    <cofactor evidence="1">
        <name>Mn(2+)</name>
        <dbReference type="ChEBI" id="CHEBI:29035"/>
    </cofactor>
</comment>
<dbReference type="PROSITE" id="PS50234">
    <property type="entry name" value="VWFA"/>
    <property type="match status" value="1"/>
</dbReference>
<evidence type="ECO:0000256" key="1">
    <source>
        <dbReference type="ARBA" id="ARBA00001936"/>
    </source>
</evidence>
<keyword evidence="10" id="KW-0677">Repeat</keyword>
<dbReference type="InterPro" id="IPR011360">
    <property type="entry name" value="Compl_C2_B"/>
</dbReference>
<dbReference type="Pfam" id="PF00089">
    <property type="entry name" value="Trypsin"/>
    <property type="match status" value="1"/>
</dbReference>
<evidence type="ECO:0000259" key="23">
    <source>
        <dbReference type="PROSITE" id="PS50923"/>
    </source>
</evidence>
<dbReference type="SMART" id="SM00020">
    <property type="entry name" value="Tryp_SPc"/>
    <property type="match status" value="1"/>
</dbReference>
<dbReference type="InterPro" id="IPR002035">
    <property type="entry name" value="VWF_A"/>
</dbReference>
<evidence type="ECO:0000259" key="22">
    <source>
        <dbReference type="PROSITE" id="PS50240"/>
    </source>
</evidence>
<dbReference type="GO" id="GO:0045087">
    <property type="term" value="P:innate immune response"/>
    <property type="evidence" value="ECO:0007669"/>
    <property type="project" value="UniProtKB-KW"/>
</dbReference>
<feature type="active site" description="Charge relay system" evidence="17">
    <location>
        <position position="731"/>
    </location>
</feature>
<feature type="domain" description="VWFA" evidence="21">
    <location>
        <begin position="470"/>
        <end position="657"/>
    </location>
</feature>
<dbReference type="Pfam" id="PF00084">
    <property type="entry name" value="Sushi"/>
    <property type="match status" value="5"/>
</dbReference>
<keyword evidence="6" id="KW-0399">Innate immunity</keyword>
<evidence type="ECO:0000256" key="2">
    <source>
        <dbReference type="ARBA" id="ARBA00001946"/>
    </source>
</evidence>
<dbReference type="CDD" id="cd01450">
    <property type="entry name" value="vWFA_subfamily_ECM"/>
    <property type="match status" value="1"/>
</dbReference>
<evidence type="ECO:0000256" key="6">
    <source>
        <dbReference type="ARBA" id="ARBA00022588"/>
    </source>
</evidence>
<dbReference type="PRINTS" id="PR00722">
    <property type="entry name" value="CHYMOTRYPSIN"/>
</dbReference>
<dbReference type="Gene3D" id="2.10.70.10">
    <property type="entry name" value="Complement Module, domain 1"/>
    <property type="match status" value="6"/>
</dbReference>
<dbReference type="RefSeq" id="XP_022108932.1">
    <property type="nucleotide sequence ID" value="XM_022253240.1"/>
</dbReference>
<dbReference type="SMART" id="SM00327">
    <property type="entry name" value="VWA"/>
    <property type="match status" value="1"/>
</dbReference>
<evidence type="ECO:0000256" key="20">
    <source>
        <dbReference type="SAM" id="SignalP"/>
    </source>
</evidence>
<evidence type="ECO:0000313" key="24">
    <source>
        <dbReference type="Proteomes" id="UP000694845"/>
    </source>
</evidence>
<dbReference type="PROSITE" id="PS51257">
    <property type="entry name" value="PROKAR_LIPOPROTEIN"/>
    <property type="match status" value="1"/>
</dbReference>
<dbReference type="PROSITE" id="PS00135">
    <property type="entry name" value="TRYPSIN_SER"/>
    <property type="match status" value="1"/>
</dbReference>
<evidence type="ECO:0000256" key="13">
    <source>
        <dbReference type="ARBA" id="ARBA00022859"/>
    </source>
</evidence>
<name>A0A8B7ZV15_ACAPL</name>
<feature type="domain" description="Sushi" evidence="23">
    <location>
        <begin position="156"/>
        <end position="226"/>
    </location>
</feature>
<feature type="disulfide bond" evidence="18">
    <location>
        <begin position="389"/>
        <end position="416"/>
    </location>
</feature>
<evidence type="ECO:0000259" key="21">
    <source>
        <dbReference type="PROSITE" id="PS50234"/>
    </source>
</evidence>
<dbReference type="Gene3D" id="2.40.10.10">
    <property type="entry name" value="Trypsin-like serine proteases"/>
    <property type="match status" value="1"/>
</dbReference>
<dbReference type="GO" id="GO:0006508">
    <property type="term" value="P:proteolysis"/>
    <property type="evidence" value="ECO:0007669"/>
    <property type="project" value="UniProtKB-KW"/>
</dbReference>
<dbReference type="AlphaFoldDB" id="A0A8B7ZV15"/>
<dbReference type="PANTHER" id="PTHR46393:SF7">
    <property type="entry name" value="COMPLEMENT C2"/>
    <property type="match status" value="1"/>
</dbReference>
<dbReference type="GO" id="GO:0005576">
    <property type="term" value="C:extracellular region"/>
    <property type="evidence" value="ECO:0007669"/>
    <property type="project" value="UniProtKB-SubCell"/>
</dbReference>
<dbReference type="InterPro" id="IPR018114">
    <property type="entry name" value="TRYPSIN_HIS"/>
</dbReference>
<protein>
    <recommendedName>
        <fullName evidence="16">C3/C5 convertase</fullName>
    </recommendedName>
</protein>
<dbReference type="CDD" id="cd00033">
    <property type="entry name" value="CCP"/>
    <property type="match status" value="6"/>
</dbReference>
<feature type="domain" description="Sushi" evidence="23">
    <location>
        <begin position="25"/>
        <end position="91"/>
    </location>
</feature>
<feature type="signal peptide" evidence="20">
    <location>
        <begin position="1"/>
        <end position="24"/>
    </location>
</feature>
<dbReference type="KEGG" id="aplc:110989106"/>
<keyword evidence="24" id="KW-1185">Reference proteome</keyword>
<feature type="disulfide bond" evidence="18">
    <location>
        <begin position="326"/>
        <end position="353"/>
    </location>
</feature>
<gene>
    <name evidence="25" type="primary">LOC110989106</name>
</gene>
<evidence type="ECO:0000256" key="9">
    <source>
        <dbReference type="ARBA" id="ARBA00022729"/>
    </source>
</evidence>
<proteinExistence type="predicted"/>
<dbReference type="PROSITE" id="PS50923">
    <property type="entry name" value="SUSHI"/>
    <property type="match status" value="6"/>
</dbReference>
<sequence length="963" mass="106460">MKHPVAKTAISLAILLTAASCAAGKGCPAPTPIVGGRYEFGTSAKPGADGRYPRGSLVFLDCMKGYKLQGGESVIYCTEDDEWSGSPTCQESRCAMPVRPWNGREIRFRRGRQVGGIAIFRCMEGFELIGSRRKRCSRTPQGLKWEGGMTECRATNSCANPDALPGANWTLVRSDRRSHRDDETFSPNTKINITCWPGYVSSVGQSIQITCGMSGEWNPPIPTCQEVICPSLLESEADIEHLQSNMENRTYRLGEVVDYRCDAGYRILGKTWRECSGPSFYFPNQTWSDLDPICSEIECPDPGYIQFGGSRYLESTEVGGSVHFRCRSGYSLQGTAVRYCQSDGQWNGTLTTCDHERFYCPNPGIPIGGRMVNSHLARFQKGERVSYECDRDKALIGTAEIECLESGGWSGEPPTCQGPNDFEDTLKIAARLGYNIDSLAITQPQATISDNNSTGPSGRFIDLGYTQGMDIYFVFDASGSIPRAHFQYSLDLAKALISKVGGADGPRRARYGACVFASEAQVSFLVSDPQPSVDIVLTLIDELIDQHSPDEIGRGTATGKALQLVHETMIPAAHDRPNAKKYLFLFTDGNTNMHANVALPKYEAETLRERFKVQIHCIGVGEEIDRNELQEIASHPLSEHLFFIKNHGEMNLLAQAITRQKLDYSPCGYNQGLSDAVTPRIAGGEHAESGDWPWQVALFCDQNIAGCDDCVPTFFCGGSLIARNWVLSAAHCFKTCDVQDIRVYTGIIDKSRDSLLQFDPTKVFNLDGDDALIMHEAFNRQLDNDIALLRLSRNVTFNPYIRPICLPQENMGDEELYSTNKEPYVAGWGATDPYDLEGDCLDDTYRPTSPVLKELAIPVRTDKECRDSIQDHFRCSIVTAYKPAIAFCAGYSEGNLDACKGDSGGPVMRQLRAADGSRRWVQIGIVSWGEGCAQEGRYGIYTRLSAYKEWIHNRIGAPAYAIM</sequence>
<evidence type="ECO:0000256" key="7">
    <source>
        <dbReference type="ARBA" id="ARBA00022659"/>
    </source>
</evidence>
<dbReference type="PROSITE" id="PS50240">
    <property type="entry name" value="TRYPSIN_DOM"/>
    <property type="match status" value="1"/>
</dbReference>
<keyword evidence="8 19" id="KW-0645">Protease</keyword>
<dbReference type="OrthoDB" id="6127264at2759"/>
<dbReference type="InterPro" id="IPR000436">
    <property type="entry name" value="Sushi_SCR_CCP_dom"/>
</dbReference>
<keyword evidence="9 20" id="KW-0732">Signal</keyword>
<dbReference type="PIRSF" id="PIRSF001154">
    <property type="entry name" value="Compl_C2_B"/>
    <property type="match status" value="1"/>
</dbReference>